<dbReference type="AlphaFoldDB" id="A0A918WGI6"/>
<dbReference type="SUPFAM" id="SSF53597">
    <property type="entry name" value="Dihydrofolate reductase-like"/>
    <property type="match status" value="1"/>
</dbReference>
<accession>A0A918WGI6</accession>
<keyword evidence="3" id="KW-1185">Reference proteome</keyword>
<dbReference type="Proteomes" id="UP000638981">
    <property type="component" value="Unassembled WGS sequence"/>
</dbReference>
<evidence type="ECO:0000313" key="3">
    <source>
        <dbReference type="Proteomes" id="UP000638981"/>
    </source>
</evidence>
<dbReference type="PANTHER" id="PTHR38011:SF11">
    <property type="entry name" value="2,5-DIAMINO-6-RIBOSYLAMINO-4(3H)-PYRIMIDINONE 5'-PHOSPHATE REDUCTASE"/>
    <property type="match status" value="1"/>
</dbReference>
<dbReference type="PANTHER" id="PTHR38011">
    <property type="entry name" value="DIHYDROFOLATE REDUCTASE FAMILY PROTEIN (AFU_ORTHOLOGUE AFUA_8G06820)"/>
    <property type="match status" value="1"/>
</dbReference>
<evidence type="ECO:0000313" key="2">
    <source>
        <dbReference type="EMBL" id="GHC44540.1"/>
    </source>
</evidence>
<dbReference type="InterPro" id="IPR050765">
    <property type="entry name" value="Riboflavin_Biosynth_HTPR"/>
</dbReference>
<dbReference type="GO" id="GO:0009231">
    <property type="term" value="P:riboflavin biosynthetic process"/>
    <property type="evidence" value="ECO:0007669"/>
    <property type="project" value="InterPro"/>
</dbReference>
<dbReference type="Gene3D" id="3.40.430.10">
    <property type="entry name" value="Dihydrofolate Reductase, subunit A"/>
    <property type="match status" value="1"/>
</dbReference>
<dbReference type="InterPro" id="IPR002734">
    <property type="entry name" value="RibDG_C"/>
</dbReference>
<gene>
    <name evidence="2" type="ORF">GCM10007315_02200</name>
</gene>
<dbReference type="GO" id="GO:0008703">
    <property type="term" value="F:5-amino-6-(5-phosphoribosylamino)uracil reductase activity"/>
    <property type="evidence" value="ECO:0007669"/>
    <property type="project" value="InterPro"/>
</dbReference>
<protein>
    <submittedName>
        <fullName evidence="2">Deaminase reductase</fullName>
    </submittedName>
</protein>
<dbReference type="InterPro" id="IPR024072">
    <property type="entry name" value="DHFR-like_dom_sf"/>
</dbReference>
<dbReference type="RefSeq" id="WP_189409605.1">
    <property type="nucleotide sequence ID" value="NZ_BMYJ01000001.1"/>
</dbReference>
<dbReference type="EMBL" id="BMYJ01000001">
    <property type="protein sequence ID" value="GHC44540.1"/>
    <property type="molecule type" value="Genomic_DNA"/>
</dbReference>
<reference evidence="2" key="1">
    <citation type="journal article" date="2014" name="Int. J. Syst. Evol. Microbiol.">
        <title>Complete genome sequence of Corynebacterium casei LMG S-19264T (=DSM 44701T), isolated from a smear-ripened cheese.</title>
        <authorList>
            <consortium name="US DOE Joint Genome Institute (JGI-PGF)"/>
            <person name="Walter F."/>
            <person name="Albersmeier A."/>
            <person name="Kalinowski J."/>
            <person name="Ruckert C."/>
        </authorList>
    </citation>
    <scope>NUCLEOTIDE SEQUENCE</scope>
    <source>
        <strain evidence="2">KCTC 23310</strain>
    </source>
</reference>
<dbReference type="Pfam" id="PF01872">
    <property type="entry name" value="RibD_C"/>
    <property type="match status" value="1"/>
</dbReference>
<proteinExistence type="predicted"/>
<name>A0A918WGI6_9RHOB</name>
<feature type="domain" description="Bacterial bifunctional deaminase-reductase C-terminal" evidence="1">
    <location>
        <begin position="7"/>
        <end position="170"/>
    </location>
</feature>
<organism evidence="2 3">
    <name type="scientific">Neogemmobacter tilapiae</name>
    <dbReference type="NCBI Taxonomy" id="875041"/>
    <lineage>
        <taxon>Bacteria</taxon>
        <taxon>Pseudomonadati</taxon>
        <taxon>Pseudomonadota</taxon>
        <taxon>Alphaproteobacteria</taxon>
        <taxon>Rhodobacterales</taxon>
        <taxon>Paracoccaceae</taxon>
        <taxon>Neogemmobacter</taxon>
    </lineage>
</organism>
<comment type="caution">
    <text evidence="2">The sequence shown here is derived from an EMBL/GenBank/DDBJ whole genome shotgun (WGS) entry which is preliminary data.</text>
</comment>
<evidence type="ECO:0000259" key="1">
    <source>
        <dbReference type="Pfam" id="PF01872"/>
    </source>
</evidence>
<reference evidence="2" key="2">
    <citation type="submission" date="2020-09" db="EMBL/GenBank/DDBJ databases">
        <authorList>
            <person name="Sun Q."/>
            <person name="Kim S."/>
        </authorList>
    </citation>
    <scope>NUCLEOTIDE SEQUENCE</scope>
    <source>
        <strain evidence="2">KCTC 23310</strain>
    </source>
</reference>
<sequence>MTTAHIFIATSLDGFIARPDGDIGWLLARDDPSEDHGYNDFIADKQMIVMGRGSYEKVQGFDPWPYDRPVLVMSQDLAGTPVPEALQGKLRFSNRAPRDVMQDLAVQGVERIYLDGGRLVQAFLREGLVTDLVLTTVPVLIGAGRPLFGALTADVDLQLVESRAFPSGLVQSKYRIVTT</sequence>